<dbReference type="Proteomes" id="UP000824219">
    <property type="component" value="Linkage Group LG18"/>
</dbReference>
<dbReference type="OrthoDB" id="6755574at2759"/>
<evidence type="ECO:0000256" key="2">
    <source>
        <dbReference type="ARBA" id="ARBA00022729"/>
    </source>
</evidence>
<dbReference type="SMART" id="SM00020">
    <property type="entry name" value="Tryp_SPc"/>
    <property type="match status" value="1"/>
</dbReference>
<dbReference type="SUPFAM" id="SSF50494">
    <property type="entry name" value="Trypsin-like serine proteases"/>
    <property type="match status" value="1"/>
</dbReference>
<dbReference type="CDD" id="cd00190">
    <property type="entry name" value="Tryp_SPc"/>
    <property type="match status" value="1"/>
</dbReference>
<gene>
    <name evidence="8" type="ORF">KOW79_015481</name>
</gene>
<dbReference type="InterPro" id="IPR043504">
    <property type="entry name" value="Peptidase_S1_PA_chymotrypsin"/>
</dbReference>
<dbReference type="InterPro" id="IPR001254">
    <property type="entry name" value="Trypsin_dom"/>
</dbReference>
<evidence type="ECO:0000259" key="7">
    <source>
        <dbReference type="PROSITE" id="PS50240"/>
    </source>
</evidence>
<keyword evidence="1" id="KW-0645">Protease</keyword>
<feature type="chain" id="PRO_5039193681" description="Peptidase S1 domain-containing protein" evidence="6">
    <location>
        <begin position="23"/>
        <end position="293"/>
    </location>
</feature>
<proteinExistence type="predicted"/>
<evidence type="ECO:0000256" key="5">
    <source>
        <dbReference type="ARBA" id="ARBA00023157"/>
    </source>
</evidence>
<dbReference type="PRINTS" id="PR00722">
    <property type="entry name" value="CHYMOTRYPSIN"/>
</dbReference>
<dbReference type="Gene3D" id="2.40.10.10">
    <property type="entry name" value="Trypsin-like serine proteases"/>
    <property type="match status" value="2"/>
</dbReference>
<name>A0A9D3SE55_9TELE</name>
<sequence>MHVQQSSLLLLLALLQATACSGSFIIGGREVTKPKPWMVSVQIENFHICGGTLIHQEWVLSAAHCKALYKLKTMAVLVGAHSLKKDMKTAQRVNVLSFHIPETFSNKTKVDDIMLLKLQSKVQLKKKKVEVRTIPKSGKDIPAGTKCVVSGWGTTKIETPKSSDTLQEVEVTVIDRELCNCYYNSKPNITVDMLCAGNKQGNKDACWGDSGGPLECQKSIVGLVSGGNGCGNPKKPGVYTLLSKRHISWINKTLKKHSNITEQTVPYEAVCLIGACLQQNRPSSTFVKRTCLD</sequence>
<evidence type="ECO:0000313" key="9">
    <source>
        <dbReference type="Proteomes" id="UP000824219"/>
    </source>
</evidence>
<evidence type="ECO:0000256" key="6">
    <source>
        <dbReference type="SAM" id="SignalP"/>
    </source>
</evidence>
<keyword evidence="5" id="KW-1015">Disulfide bond</keyword>
<dbReference type="EMBL" id="JAHKSW010000018">
    <property type="protein sequence ID" value="KAG7321066.1"/>
    <property type="molecule type" value="Genomic_DNA"/>
</dbReference>
<dbReference type="Pfam" id="PF00089">
    <property type="entry name" value="Trypsin"/>
    <property type="match status" value="1"/>
</dbReference>
<feature type="domain" description="Peptidase S1" evidence="7">
    <location>
        <begin position="25"/>
        <end position="255"/>
    </location>
</feature>
<evidence type="ECO:0000313" key="8">
    <source>
        <dbReference type="EMBL" id="KAG7321066.1"/>
    </source>
</evidence>
<protein>
    <recommendedName>
        <fullName evidence="7">Peptidase S1 domain-containing protein</fullName>
    </recommendedName>
</protein>
<dbReference type="InterPro" id="IPR009003">
    <property type="entry name" value="Peptidase_S1_PA"/>
</dbReference>
<keyword evidence="4" id="KW-0720">Serine protease</keyword>
<dbReference type="AlphaFoldDB" id="A0A9D3SE55"/>
<dbReference type="InterPro" id="IPR018114">
    <property type="entry name" value="TRYPSIN_HIS"/>
</dbReference>
<keyword evidence="9" id="KW-1185">Reference proteome</keyword>
<dbReference type="GO" id="GO:0004252">
    <property type="term" value="F:serine-type endopeptidase activity"/>
    <property type="evidence" value="ECO:0007669"/>
    <property type="project" value="InterPro"/>
</dbReference>
<dbReference type="PROSITE" id="PS00134">
    <property type="entry name" value="TRYPSIN_HIS"/>
    <property type="match status" value="1"/>
</dbReference>
<evidence type="ECO:0000256" key="4">
    <source>
        <dbReference type="ARBA" id="ARBA00022825"/>
    </source>
</evidence>
<keyword evidence="2 6" id="KW-0732">Signal</keyword>
<dbReference type="InterPro" id="IPR001314">
    <property type="entry name" value="Peptidase_S1A"/>
</dbReference>
<comment type="caution">
    <text evidence="8">The sequence shown here is derived from an EMBL/GenBank/DDBJ whole genome shotgun (WGS) entry which is preliminary data.</text>
</comment>
<reference evidence="8 9" key="1">
    <citation type="submission" date="2021-06" db="EMBL/GenBank/DDBJ databases">
        <title>Chromosome-level genome assembly of the red-tail catfish (Hemibagrus wyckioides).</title>
        <authorList>
            <person name="Shao F."/>
        </authorList>
    </citation>
    <scope>NUCLEOTIDE SEQUENCE [LARGE SCALE GENOMIC DNA]</scope>
    <source>
        <strain evidence="8">EC202008001</strain>
        <tissue evidence="8">Blood</tissue>
    </source>
</reference>
<dbReference type="PROSITE" id="PS50240">
    <property type="entry name" value="TRYPSIN_DOM"/>
    <property type="match status" value="1"/>
</dbReference>
<dbReference type="GO" id="GO:0006508">
    <property type="term" value="P:proteolysis"/>
    <property type="evidence" value="ECO:0007669"/>
    <property type="project" value="UniProtKB-KW"/>
</dbReference>
<feature type="signal peptide" evidence="6">
    <location>
        <begin position="1"/>
        <end position="22"/>
    </location>
</feature>
<accession>A0A9D3SE55</accession>
<evidence type="ECO:0000256" key="3">
    <source>
        <dbReference type="ARBA" id="ARBA00022801"/>
    </source>
</evidence>
<dbReference type="PANTHER" id="PTHR24271">
    <property type="entry name" value="KALLIKREIN-RELATED"/>
    <property type="match status" value="1"/>
</dbReference>
<keyword evidence="3" id="KW-0378">Hydrolase</keyword>
<evidence type="ECO:0000256" key="1">
    <source>
        <dbReference type="ARBA" id="ARBA00022670"/>
    </source>
</evidence>
<dbReference type="FunFam" id="2.40.10.10:FF:000120">
    <property type="entry name" value="Putative serine protease"/>
    <property type="match status" value="1"/>
</dbReference>
<dbReference type="PANTHER" id="PTHR24271:SF96">
    <property type="entry name" value="GRANZYME A-RELATED"/>
    <property type="match status" value="1"/>
</dbReference>
<organism evidence="8 9">
    <name type="scientific">Hemibagrus wyckioides</name>
    <dbReference type="NCBI Taxonomy" id="337641"/>
    <lineage>
        <taxon>Eukaryota</taxon>
        <taxon>Metazoa</taxon>
        <taxon>Chordata</taxon>
        <taxon>Craniata</taxon>
        <taxon>Vertebrata</taxon>
        <taxon>Euteleostomi</taxon>
        <taxon>Actinopterygii</taxon>
        <taxon>Neopterygii</taxon>
        <taxon>Teleostei</taxon>
        <taxon>Ostariophysi</taxon>
        <taxon>Siluriformes</taxon>
        <taxon>Bagridae</taxon>
        <taxon>Hemibagrus</taxon>
    </lineage>
</organism>